<dbReference type="Pfam" id="PF02458">
    <property type="entry name" value="Transferase"/>
    <property type="match status" value="1"/>
</dbReference>
<dbReference type="PANTHER" id="PTHR31623">
    <property type="entry name" value="F21J9.9"/>
    <property type="match status" value="1"/>
</dbReference>
<dbReference type="GO" id="GO:0016746">
    <property type="term" value="F:acyltransferase activity"/>
    <property type="evidence" value="ECO:0007669"/>
    <property type="project" value="UniProtKB-KW"/>
</dbReference>
<dbReference type="OrthoDB" id="1932220at2759"/>
<evidence type="ECO:0000313" key="5">
    <source>
        <dbReference type="Proteomes" id="UP000077755"/>
    </source>
</evidence>
<sequence>MKVEILSKEIIKPCTPTPPSLSTYNLSLMDELAPNLNVPTIFYYSAPDQESADEVALRYKHLKTSLSKILTTFYPFAGRYRAESYLVDCSDQGAEYVEAKVDIRLDDLVSQRTDVKAELLNELLPYPIGAIDEYEDPLLAVQVSGFSCGGFAIGICSSHRIADVSTTIAFVNAWATAAKQELGQVDESYVPEPYKFDSASLLPGLKLMAGLPSGMSRDKENFEVHKVSTKMFYFPNSTISSIQERARLNDSSKLPSRVQSVFGIIGKTIVDLHVADLEEPKGYILTETVNIRGKTNPPLHKNQFGNLYQIAHAQGVASPKTGVELSSYVDDLSKSVKKAMNFCGMLTSGKEGQTAMTNEFFALLKNLSAIPDIYFVGMFTSWCTFPFYEADFGWGKPVWFSVANVPMKNTVVLIDDKSGEGIEAWVNLDETDMQKFIAHSNIADLDLGVEPSVPHPIIQGRRVM</sequence>
<dbReference type="PANTHER" id="PTHR31623:SF124">
    <property type="entry name" value="VINORINE SYNTHASE-RELATED"/>
    <property type="match status" value="1"/>
</dbReference>
<reference evidence="4" key="2">
    <citation type="submission" date="2022-03" db="EMBL/GenBank/DDBJ databases">
        <title>Draft title - Genomic analysis of global carrot germplasm unveils the trajectory of domestication and the origin of high carotenoid orange carrot.</title>
        <authorList>
            <person name="Iorizzo M."/>
            <person name="Ellison S."/>
            <person name="Senalik D."/>
            <person name="Macko-Podgorni A."/>
            <person name="Grzebelus D."/>
            <person name="Bostan H."/>
            <person name="Rolling W."/>
            <person name="Curaba J."/>
            <person name="Simon P."/>
        </authorList>
    </citation>
    <scope>NUCLEOTIDE SEQUENCE</scope>
    <source>
        <tissue evidence="4">Leaf</tissue>
    </source>
</reference>
<comment type="similarity">
    <text evidence="1">Belongs to the plant acyltransferase family.</text>
</comment>
<dbReference type="EMBL" id="CP093343">
    <property type="protein sequence ID" value="WOG85481.1"/>
    <property type="molecule type" value="Genomic_DNA"/>
</dbReference>
<proteinExistence type="inferred from homology"/>
<dbReference type="Proteomes" id="UP000077755">
    <property type="component" value="Chromosome 1"/>
</dbReference>
<name>A0A166J0A7_DAUCS</name>
<dbReference type="InterPro" id="IPR023213">
    <property type="entry name" value="CAT-like_dom_sf"/>
</dbReference>
<protein>
    <submittedName>
        <fullName evidence="4">Uncharacterized protein</fullName>
    </submittedName>
</protein>
<evidence type="ECO:0000313" key="4">
    <source>
        <dbReference type="EMBL" id="WOG85481.1"/>
    </source>
</evidence>
<gene>
    <name evidence="4" type="ORF">DCAR_0104670</name>
</gene>
<evidence type="ECO:0000256" key="1">
    <source>
        <dbReference type="ARBA" id="ARBA00009861"/>
    </source>
</evidence>
<keyword evidence="2" id="KW-0808">Transferase</keyword>
<dbReference type="KEGG" id="dcr:108215123"/>
<dbReference type="Gramene" id="KZN11680">
    <property type="protein sequence ID" value="KZN11680"/>
    <property type="gene ID" value="DCAR_004336"/>
</dbReference>
<evidence type="ECO:0000256" key="3">
    <source>
        <dbReference type="ARBA" id="ARBA00023315"/>
    </source>
</evidence>
<keyword evidence="5" id="KW-1185">Reference proteome</keyword>
<evidence type="ECO:0000256" key="2">
    <source>
        <dbReference type="ARBA" id="ARBA00022679"/>
    </source>
</evidence>
<dbReference type="OMA" id="ANTSTCH"/>
<organism evidence="4 5">
    <name type="scientific">Daucus carota subsp. sativus</name>
    <name type="common">Carrot</name>
    <dbReference type="NCBI Taxonomy" id="79200"/>
    <lineage>
        <taxon>Eukaryota</taxon>
        <taxon>Viridiplantae</taxon>
        <taxon>Streptophyta</taxon>
        <taxon>Embryophyta</taxon>
        <taxon>Tracheophyta</taxon>
        <taxon>Spermatophyta</taxon>
        <taxon>Magnoliopsida</taxon>
        <taxon>eudicotyledons</taxon>
        <taxon>Gunneridae</taxon>
        <taxon>Pentapetalae</taxon>
        <taxon>asterids</taxon>
        <taxon>campanulids</taxon>
        <taxon>Apiales</taxon>
        <taxon>Apiaceae</taxon>
        <taxon>Apioideae</taxon>
        <taxon>Scandiceae</taxon>
        <taxon>Daucinae</taxon>
        <taxon>Daucus</taxon>
        <taxon>Daucus sect. Daucus</taxon>
    </lineage>
</organism>
<accession>A0A166J0A7</accession>
<reference evidence="4" key="1">
    <citation type="journal article" date="2016" name="Nat. Genet.">
        <title>A high-quality carrot genome assembly provides new insights into carotenoid accumulation and asterid genome evolution.</title>
        <authorList>
            <person name="Iorizzo M."/>
            <person name="Ellison S."/>
            <person name="Senalik D."/>
            <person name="Zeng P."/>
            <person name="Satapoomin P."/>
            <person name="Huang J."/>
            <person name="Bowman M."/>
            <person name="Iovene M."/>
            <person name="Sanseverino W."/>
            <person name="Cavagnaro P."/>
            <person name="Yildiz M."/>
            <person name="Macko-Podgorni A."/>
            <person name="Moranska E."/>
            <person name="Grzebelus E."/>
            <person name="Grzebelus D."/>
            <person name="Ashrafi H."/>
            <person name="Zheng Z."/>
            <person name="Cheng S."/>
            <person name="Spooner D."/>
            <person name="Van Deynze A."/>
            <person name="Simon P."/>
        </authorList>
    </citation>
    <scope>NUCLEOTIDE SEQUENCE</scope>
    <source>
        <tissue evidence="4">Leaf</tissue>
    </source>
</reference>
<keyword evidence="3" id="KW-0012">Acyltransferase</keyword>
<dbReference type="AlphaFoldDB" id="A0A166J0A7"/>
<dbReference type="Gene3D" id="3.30.559.10">
    <property type="entry name" value="Chloramphenicol acetyltransferase-like domain"/>
    <property type="match status" value="2"/>
</dbReference>